<dbReference type="GeneID" id="106668439"/>
<accession>A0A8I6RUP5</accession>
<dbReference type="RefSeq" id="XP_014252674.1">
    <property type="nucleotide sequence ID" value="XM_014397188.1"/>
</dbReference>
<dbReference type="Proteomes" id="UP000494040">
    <property type="component" value="Unassembled WGS sequence"/>
</dbReference>
<keyword evidence="2" id="KW-1185">Reference proteome</keyword>
<organism evidence="1 2">
    <name type="scientific">Cimex lectularius</name>
    <name type="common">Bed bug</name>
    <name type="synonym">Acanthia lectularia</name>
    <dbReference type="NCBI Taxonomy" id="79782"/>
    <lineage>
        <taxon>Eukaryota</taxon>
        <taxon>Metazoa</taxon>
        <taxon>Ecdysozoa</taxon>
        <taxon>Arthropoda</taxon>
        <taxon>Hexapoda</taxon>
        <taxon>Insecta</taxon>
        <taxon>Pterygota</taxon>
        <taxon>Neoptera</taxon>
        <taxon>Paraneoptera</taxon>
        <taxon>Hemiptera</taxon>
        <taxon>Heteroptera</taxon>
        <taxon>Panheteroptera</taxon>
        <taxon>Cimicomorpha</taxon>
        <taxon>Cimicidae</taxon>
        <taxon>Cimex</taxon>
    </lineage>
</organism>
<evidence type="ECO:0000313" key="2">
    <source>
        <dbReference type="Proteomes" id="UP000494040"/>
    </source>
</evidence>
<dbReference type="KEGG" id="clec:106668439"/>
<evidence type="ECO:0000313" key="1">
    <source>
        <dbReference type="EnsemblMetazoa" id="XP_014252674.1"/>
    </source>
</evidence>
<sequence>MRGGTIPWFSEIQDKKENMTEIHDALVWEENEISKSPISGKRLVLSNNGTNIIPSWDSQITKTVEITPEENVVGNGSPVFDKPWCRYETPYTYNVNISEDLSNTEFIFQKFFP</sequence>
<proteinExistence type="predicted"/>
<name>A0A8I6RUP5_CIMLE</name>
<dbReference type="EnsemblMetazoa" id="XM_014397188.1">
    <property type="protein sequence ID" value="XP_014252674.1"/>
    <property type="gene ID" value="LOC106668439"/>
</dbReference>
<dbReference type="AlphaFoldDB" id="A0A8I6RUP5"/>
<reference evidence="1" key="1">
    <citation type="submission" date="2022-01" db="UniProtKB">
        <authorList>
            <consortium name="EnsemblMetazoa"/>
        </authorList>
    </citation>
    <scope>IDENTIFICATION</scope>
</reference>
<protein>
    <submittedName>
        <fullName evidence="1">Uncharacterized protein</fullName>
    </submittedName>
</protein>